<keyword evidence="1" id="KW-0472">Membrane</keyword>
<dbReference type="InterPro" id="IPR011055">
    <property type="entry name" value="Dup_hybrid_motif"/>
</dbReference>
<sequence>MSSFREFKDFKSDWKPKKRIPVVRTLIVLALIYAVYASGAAQKAYRFIEDQRKITVEEPAYADLPWREGCAKTQGTSFDSKKGSLGQCGWIVKSEKEVSELPDIPFLHYAASVPGMQYPLQVHWIADSSDFWNPKVLILRSKKTTTSFYHLMLADSSFAWVRADGCRYPGACPRNPLQGGALPIEADFDFGGREELLLKDLFMGIGEAPVYPILPGYVISVSKDSLGYKLYLDHGGNLFSRVSGLSQIAADIEAGKRLEQDDALGRLAPNDSAVLFLEVLRNGRFVRWDDFYKKTHVADAADVKLFLSEIEF</sequence>
<dbReference type="RefSeq" id="WP_100425909.1">
    <property type="nucleotide sequence ID" value="NZ_PGEX01000001.1"/>
</dbReference>
<proteinExistence type="predicted"/>
<name>A0A2M9A8G8_9BACT</name>
<dbReference type="EMBL" id="PGEX01000001">
    <property type="protein sequence ID" value="PJJ42015.1"/>
    <property type="molecule type" value="Genomic_DNA"/>
</dbReference>
<accession>A0A2M9A8G8</accession>
<protein>
    <submittedName>
        <fullName evidence="2">Uncharacterized protein</fullName>
    </submittedName>
</protein>
<keyword evidence="1" id="KW-1133">Transmembrane helix</keyword>
<evidence type="ECO:0000313" key="3">
    <source>
        <dbReference type="Proteomes" id="UP000231134"/>
    </source>
</evidence>
<comment type="caution">
    <text evidence="2">The sequence shown here is derived from an EMBL/GenBank/DDBJ whole genome shotgun (WGS) entry which is preliminary data.</text>
</comment>
<dbReference type="AlphaFoldDB" id="A0A2M9A8G8"/>
<dbReference type="OrthoDB" id="9771724at2"/>
<dbReference type="Gene3D" id="2.70.70.10">
    <property type="entry name" value="Glucose Permease (Domain IIA)"/>
    <property type="match status" value="1"/>
</dbReference>
<evidence type="ECO:0000256" key="1">
    <source>
        <dbReference type="SAM" id="Phobius"/>
    </source>
</evidence>
<organism evidence="2 3">
    <name type="scientific">Hallerella succinigenes</name>
    <dbReference type="NCBI Taxonomy" id="1896222"/>
    <lineage>
        <taxon>Bacteria</taxon>
        <taxon>Pseudomonadati</taxon>
        <taxon>Fibrobacterota</taxon>
        <taxon>Fibrobacteria</taxon>
        <taxon>Fibrobacterales</taxon>
        <taxon>Fibrobacteraceae</taxon>
        <taxon>Hallerella</taxon>
    </lineage>
</organism>
<gene>
    <name evidence="2" type="ORF">BGX16_2029</name>
</gene>
<dbReference type="Proteomes" id="UP000231134">
    <property type="component" value="Unassembled WGS sequence"/>
</dbReference>
<keyword evidence="1" id="KW-0812">Transmembrane</keyword>
<feature type="transmembrane region" description="Helical" evidence="1">
    <location>
        <begin position="21"/>
        <end position="39"/>
    </location>
</feature>
<reference evidence="2 3" key="1">
    <citation type="submission" date="2017-11" db="EMBL/GenBank/DDBJ databases">
        <title>Animal gut microbial communities from fecal samples from Wisconsin, USA.</title>
        <authorList>
            <person name="Neumann A."/>
        </authorList>
    </citation>
    <scope>NUCLEOTIDE SEQUENCE [LARGE SCALE GENOMIC DNA]</scope>
    <source>
        <strain evidence="2 3">UWS3</strain>
    </source>
</reference>
<keyword evidence="3" id="KW-1185">Reference proteome</keyword>
<evidence type="ECO:0000313" key="2">
    <source>
        <dbReference type="EMBL" id="PJJ42015.1"/>
    </source>
</evidence>